<organism evidence="1 2">
    <name type="scientific">Tenacibaculum pelagium</name>
    <dbReference type="NCBI Taxonomy" id="2759527"/>
    <lineage>
        <taxon>Bacteria</taxon>
        <taxon>Pseudomonadati</taxon>
        <taxon>Bacteroidota</taxon>
        <taxon>Flavobacteriia</taxon>
        <taxon>Flavobacteriales</taxon>
        <taxon>Flavobacteriaceae</taxon>
        <taxon>Tenacibaculum</taxon>
    </lineage>
</organism>
<evidence type="ECO:0000313" key="2">
    <source>
        <dbReference type="Proteomes" id="UP000563906"/>
    </source>
</evidence>
<dbReference type="EMBL" id="JACGLS010000002">
    <property type="protein sequence ID" value="MBA6155886.1"/>
    <property type="molecule type" value="Genomic_DNA"/>
</dbReference>
<dbReference type="AlphaFoldDB" id="A0A839AN23"/>
<dbReference type="Proteomes" id="UP000563906">
    <property type="component" value="Unassembled WGS sequence"/>
</dbReference>
<gene>
    <name evidence="1" type="ORF">H3Z83_05045</name>
</gene>
<name>A0A839AN23_9FLAO</name>
<evidence type="ECO:0000313" key="1">
    <source>
        <dbReference type="EMBL" id="MBA6155886.1"/>
    </source>
</evidence>
<dbReference type="RefSeq" id="WP_182124398.1">
    <property type="nucleotide sequence ID" value="NZ_JACGLS010000002.1"/>
</dbReference>
<reference evidence="1 2" key="1">
    <citation type="submission" date="2020-07" db="EMBL/GenBank/DDBJ databases">
        <title>Bacterium isolated from marine sediment.</title>
        <authorList>
            <person name="Shang D."/>
            <person name="Du Z.-J."/>
        </authorList>
    </citation>
    <scope>NUCLEOTIDE SEQUENCE [LARGE SCALE GENOMIC DNA]</scope>
    <source>
        <strain evidence="1 2">S7007</strain>
    </source>
</reference>
<protein>
    <submittedName>
        <fullName evidence="1">Uncharacterized protein</fullName>
    </submittedName>
</protein>
<keyword evidence="2" id="KW-1185">Reference proteome</keyword>
<comment type="caution">
    <text evidence="1">The sequence shown here is derived from an EMBL/GenBank/DDBJ whole genome shotgun (WGS) entry which is preliminary data.</text>
</comment>
<sequence length="200" mass="22980">MIRNTFLTFLFCITSSFCFSQYDWTEGEINLKNGQTVFGLVKIPIISKNFVSFNGKSKIKLKDKTTGSKTKFEEHQVELIKFNYSNSEVAYYKYIPISKKRKEIFCVIFSGKATLYARVVGTSSSNPGMMSSHGINEFYVLRDNEKIATPLITARPSRSFRKRAISYFNDCPTLVEKLKSRVFSKKDIITVIKEYNNCSL</sequence>
<accession>A0A839AN23</accession>
<proteinExistence type="predicted"/>